<protein>
    <submittedName>
        <fullName evidence="1">Calcium-binding protein</fullName>
    </submittedName>
</protein>
<reference evidence="1 2" key="1">
    <citation type="submission" date="2019-10" db="EMBL/GenBank/DDBJ databases">
        <title>Nocardioides novel species isolated from the excrement of Marmot.</title>
        <authorList>
            <person name="Zhang G."/>
        </authorList>
    </citation>
    <scope>NUCLEOTIDE SEQUENCE [LARGE SCALE GENOMIC DNA]</scope>
    <source>
        <strain evidence="2">zg-579</strain>
    </source>
</reference>
<dbReference type="Proteomes" id="UP000433406">
    <property type="component" value="Unassembled WGS sequence"/>
</dbReference>
<accession>A0A6I3JAH7</accession>
<evidence type="ECO:0000313" key="1">
    <source>
        <dbReference type="EMBL" id="MTB94465.1"/>
    </source>
</evidence>
<sequence length="91" mass="9412">MLRATKAVVAAIAVTAGTLSLTASPASAAVIDYANCDALHQDFKYGVARSKKAANAQVRSGHYRPAVAPKVYAANDESDADKDGTACEVSR</sequence>
<organism evidence="1 2">
    <name type="scientific">Nocardioides marmotae</name>
    <dbReference type="NCBI Taxonomy" id="2663857"/>
    <lineage>
        <taxon>Bacteria</taxon>
        <taxon>Bacillati</taxon>
        <taxon>Actinomycetota</taxon>
        <taxon>Actinomycetes</taxon>
        <taxon>Propionibacteriales</taxon>
        <taxon>Nocardioidaceae</taxon>
        <taxon>Nocardioides</taxon>
    </lineage>
</organism>
<proteinExistence type="predicted"/>
<keyword evidence="2" id="KW-1185">Reference proteome</keyword>
<dbReference type="EMBL" id="WLCI01000005">
    <property type="protein sequence ID" value="MTB94465.1"/>
    <property type="molecule type" value="Genomic_DNA"/>
</dbReference>
<dbReference type="AlphaFoldDB" id="A0A6I3JAH7"/>
<comment type="caution">
    <text evidence="1">The sequence shown here is derived from an EMBL/GenBank/DDBJ whole genome shotgun (WGS) entry which is preliminary data.</text>
</comment>
<name>A0A6I3JAH7_9ACTN</name>
<gene>
    <name evidence="1" type="ORF">GGQ22_05165</name>
</gene>
<evidence type="ECO:0000313" key="2">
    <source>
        <dbReference type="Proteomes" id="UP000433406"/>
    </source>
</evidence>
<dbReference type="RefSeq" id="WP_154614284.1">
    <property type="nucleotide sequence ID" value="NZ_CP053660.1"/>
</dbReference>